<dbReference type="Proteomes" id="UP000216147">
    <property type="component" value="Unassembled WGS sequence"/>
</dbReference>
<evidence type="ECO:0000259" key="1">
    <source>
        <dbReference type="PROSITE" id="PS50925"/>
    </source>
</evidence>
<feature type="domain" description="BLUF" evidence="1">
    <location>
        <begin position="2"/>
        <end position="96"/>
    </location>
</feature>
<protein>
    <recommendedName>
        <fullName evidence="1">BLUF domain-containing protein</fullName>
    </recommendedName>
</protein>
<dbReference type="GO" id="GO:0009882">
    <property type="term" value="F:blue light photoreceptor activity"/>
    <property type="evidence" value="ECO:0007669"/>
    <property type="project" value="InterPro"/>
</dbReference>
<dbReference type="InterPro" id="IPR007024">
    <property type="entry name" value="BLUF_domain"/>
</dbReference>
<comment type="caution">
    <text evidence="2">The sequence shown here is derived from an EMBL/GenBank/DDBJ whole genome shotgun (WGS) entry which is preliminary data.</text>
</comment>
<dbReference type="GO" id="GO:0071949">
    <property type="term" value="F:FAD binding"/>
    <property type="evidence" value="ECO:0007669"/>
    <property type="project" value="InterPro"/>
</dbReference>
<organism evidence="2 3">
    <name type="scientific">Brevundimonas subvibrioides</name>
    <dbReference type="NCBI Taxonomy" id="74313"/>
    <lineage>
        <taxon>Bacteria</taxon>
        <taxon>Pseudomonadati</taxon>
        <taxon>Pseudomonadota</taxon>
        <taxon>Alphaproteobacteria</taxon>
        <taxon>Caulobacterales</taxon>
        <taxon>Caulobacteraceae</taxon>
        <taxon>Brevundimonas</taxon>
    </lineage>
</organism>
<accession>A0A258HEK1</accession>
<evidence type="ECO:0000313" key="2">
    <source>
        <dbReference type="EMBL" id="OYX55316.1"/>
    </source>
</evidence>
<dbReference type="SUPFAM" id="SSF54975">
    <property type="entry name" value="Acylphosphatase/BLUF domain-like"/>
    <property type="match status" value="1"/>
</dbReference>
<dbReference type="PROSITE" id="PS50925">
    <property type="entry name" value="BLUF"/>
    <property type="match status" value="1"/>
</dbReference>
<dbReference type="Gene3D" id="3.30.70.100">
    <property type="match status" value="1"/>
</dbReference>
<evidence type="ECO:0000313" key="3">
    <source>
        <dbReference type="Proteomes" id="UP000216147"/>
    </source>
</evidence>
<reference evidence="2 3" key="1">
    <citation type="submission" date="2017-03" db="EMBL/GenBank/DDBJ databases">
        <title>Lifting the veil on microbial sulfur biogeochemistry in mining wastewaters.</title>
        <authorList>
            <person name="Kantor R.S."/>
            <person name="Colenbrander Nelson T."/>
            <person name="Marshall S."/>
            <person name="Bennett D."/>
            <person name="Apte S."/>
            <person name="Camacho D."/>
            <person name="Thomas B.C."/>
            <person name="Warren L.A."/>
            <person name="Banfield J.F."/>
        </authorList>
    </citation>
    <scope>NUCLEOTIDE SEQUENCE [LARGE SCALE GENOMIC DNA]</scope>
    <source>
        <strain evidence="2">32-68-21</strain>
    </source>
</reference>
<gene>
    <name evidence="2" type="ORF">B7Y86_13370</name>
</gene>
<dbReference type="SMART" id="SM01034">
    <property type="entry name" value="BLUF"/>
    <property type="match status" value="1"/>
</dbReference>
<dbReference type="AlphaFoldDB" id="A0A258HEK1"/>
<proteinExistence type="predicted"/>
<dbReference type="Pfam" id="PF04940">
    <property type="entry name" value="BLUF"/>
    <property type="match status" value="1"/>
</dbReference>
<dbReference type="InterPro" id="IPR036046">
    <property type="entry name" value="Acylphosphatase-like_dom_sf"/>
</dbReference>
<name>A0A258HEK1_9CAUL</name>
<sequence length="129" mass="14019">MLYRAIIAAETVGSTGVSTLSIAQIVGISERNNRRDDITSGLMFLDGWCLMGMEGHRVDVDRLLRRLTEDRRLKGLRVLVDKPIAARSFCEPMTLCDDPRAMVGAVGLADLAGITGYQAEKIVGLKLAA</sequence>
<dbReference type="EMBL" id="NCEQ01000014">
    <property type="protein sequence ID" value="OYX55316.1"/>
    <property type="molecule type" value="Genomic_DNA"/>
</dbReference>